<name>A0A9K3PL71_9STRA</name>
<accession>A0A9K3PL71</accession>
<organism evidence="2 3">
    <name type="scientific">Nitzschia inconspicua</name>
    <dbReference type="NCBI Taxonomy" id="303405"/>
    <lineage>
        <taxon>Eukaryota</taxon>
        <taxon>Sar</taxon>
        <taxon>Stramenopiles</taxon>
        <taxon>Ochrophyta</taxon>
        <taxon>Bacillariophyta</taxon>
        <taxon>Bacillariophyceae</taxon>
        <taxon>Bacillariophycidae</taxon>
        <taxon>Bacillariales</taxon>
        <taxon>Bacillariaceae</taxon>
        <taxon>Nitzschia</taxon>
    </lineage>
</organism>
<keyword evidence="3" id="KW-1185">Reference proteome</keyword>
<dbReference type="Proteomes" id="UP000693970">
    <property type="component" value="Unassembled WGS sequence"/>
</dbReference>
<dbReference type="GO" id="GO:0040029">
    <property type="term" value="P:epigenetic regulation of gene expression"/>
    <property type="evidence" value="ECO:0007669"/>
    <property type="project" value="TreeGrafter"/>
</dbReference>
<reference evidence="2" key="2">
    <citation type="submission" date="2021-04" db="EMBL/GenBank/DDBJ databases">
        <authorList>
            <person name="Podell S."/>
        </authorList>
    </citation>
    <scope>NUCLEOTIDE SEQUENCE</scope>
    <source>
        <strain evidence="2">Hildebrandi</strain>
    </source>
</reference>
<evidence type="ECO:0000259" key="1">
    <source>
        <dbReference type="Pfam" id="PF00850"/>
    </source>
</evidence>
<protein>
    <submittedName>
        <fullName evidence="2">Histone deacetylase superfamily protein</fullName>
    </submittedName>
</protein>
<dbReference type="PANTHER" id="PTHR10625:SF10">
    <property type="entry name" value="HISTONE DEACETYLASE HDAC1"/>
    <property type="match status" value="1"/>
</dbReference>
<dbReference type="AlphaFoldDB" id="A0A9K3PL71"/>
<dbReference type="PANTHER" id="PTHR10625">
    <property type="entry name" value="HISTONE DEACETYLASE HDAC1-RELATED"/>
    <property type="match status" value="1"/>
</dbReference>
<gene>
    <name evidence="2" type="ORF">IV203_010925</name>
</gene>
<proteinExistence type="predicted"/>
<dbReference type="InterPro" id="IPR023801">
    <property type="entry name" value="His_deacetylse_dom"/>
</dbReference>
<dbReference type="GO" id="GO:0004407">
    <property type="term" value="F:histone deacetylase activity"/>
    <property type="evidence" value="ECO:0007669"/>
    <property type="project" value="TreeGrafter"/>
</dbReference>
<feature type="domain" description="Histone deacetylase" evidence="1">
    <location>
        <begin position="26"/>
        <end position="190"/>
    </location>
</feature>
<sequence>MWHQQQQHQQQSCTIPFSQRQLDHAQYILQQIHTPDLVTELQSKCDQSRQRRIEQGKQDPLGFIGCNIDDDTYVTTETYDVCLRATATWIQGVDYILDTQQQQQQQPPVAMALTRPPGHHATRSTSSNGFCIFNFAAAATHHYLQQQQQQQQNTLSSSSSNSNPFFGRGRVAILDWDVHYGQGIADIIQTVSPSSPPPSSTKRTICLPSIRYRHFCIKVRNRKITNNKRYSTLTIPIPAETTSWTCGYRDINSKFCTRLFFCLGSK</sequence>
<evidence type="ECO:0000313" key="2">
    <source>
        <dbReference type="EMBL" id="KAG7351565.1"/>
    </source>
</evidence>
<comment type="caution">
    <text evidence="2">The sequence shown here is derived from an EMBL/GenBank/DDBJ whole genome shotgun (WGS) entry which is preliminary data.</text>
</comment>
<dbReference type="EMBL" id="JAGRRH010000018">
    <property type="protein sequence ID" value="KAG7351565.1"/>
    <property type="molecule type" value="Genomic_DNA"/>
</dbReference>
<reference evidence="2" key="1">
    <citation type="journal article" date="2021" name="Sci. Rep.">
        <title>Diploid genomic architecture of Nitzschia inconspicua, an elite biomass production diatom.</title>
        <authorList>
            <person name="Oliver A."/>
            <person name="Podell S."/>
            <person name="Pinowska A."/>
            <person name="Traller J.C."/>
            <person name="Smith S.R."/>
            <person name="McClure R."/>
            <person name="Beliaev A."/>
            <person name="Bohutskyi P."/>
            <person name="Hill E.A."/>
            <person name="Rabines A."/>
            <person name="Zheng H."/>
            <person name="Allen L.Z."/>
            <person name="Kuo A."/>
            <person name="Grigoriev I.V."/>
            <person name="Allen A.E."/>
            <person name="Hazlebeck D."/>
            <person name="Allen E.E."/>
        </authorList>
    </citation>
    <scope>NUCLEOTIDE SEQUENCE</scope>
    <source>
        <strain evidence="2">Hildebrandi</strain>
    </source>
</reference>
<dbReference type="OrthoDB" id="424012at2759"/>
<evidence type="ECO:0000313" key="3">
    <source>
        <dbReference type="Proteomes" id="UP000693970"/>
    </source>
</evidence>
<dbReference type="Pfam" id="PF00850">
    <property type="entry name" value="Hist_deacetyl"/>
    <property type="match status" value="1"/>
</dbReference>